<feature type="region of interest" description="Disordered" evidence="1">
    <location>
        <begin position="144"/>
        <end position="167"/>
    </location>
</feature>
<evidence type="ECO:0008006" key="4">
    <source>
        <dbReference type="Google" id="ProtNLM"/>
    </source>
</evidence>
<dbReference type="Proteomes" id="UP001231189">
    <property type="component" value="Unassembled WGS sequence"/>
</dbReference>
<dbReference type="PANTHER" id="PTHR35046">
    <property type="entry name" value="ZINC KNUCKLE (CCHC-TYPE) FAMILY PROTEIN"/>
    <property type="match status" value="1"/>
</dbReference>
<dbReference type="PANTHER" id="PTHR35046:SF26">
    <property type="entry name" value="RNA-DIRECTED DNA POLYMERASE"/>
    <property type="match status" value="1"/>
</dbReference>
<protein>
    <recommendedName>
        <fullName evidence="4">Retrotransposon gag domain-containing protein</fullName>
    </recommendedName>
</protein>
<evidence type="ECO:0000256" key="1">
    <source>
        <dbReference type="SAM" id="MobiDB-lite"/>
    </source>
</evidence>
<proteinExistence type="predicted"/>
<comment type="caution">
    <text evidence="2">The sequence shown here is derived from an EMBL/GenBank/DDBJ whole genome shotgun (WGS) entry which is preliminary data.</text>
</comment>
<name>A0AAD8SRD2_LOLMU</name>
<dbReference type="AlphaFoldDB" id="A0AAD8SRD2"/>
<dbReference type="EMBL" id="JAUUTY010000003">
    <property type="protein sequence ID" value="KAK1661953.1"/>
    <property type="molecule type" value="Genomic_DNA"/>
</dbReference>
<feature type="compositionally biased region" description="Basic and acidic residues" evidence="1">
    <location>
        <begin position="42"/>
        <end position="52"/>
    </location>
</feature>
<accession>A0AAD8SRD2</accession>
<sequence>MIKYEEGASIARGGEEQLDKKLDVKLNMELAKKMDMNTSHGSAREEREACAREEEEVQTGARPVRPAATPVRPVPSPVQPDATGADRISRLCQPGTIHDEKIVNQKNKDVADVMTWREYEALHNEMRREFRTQDDELRVVDNLTQQQQPEDEDPELQDEARGVGRGVGCGNRGRGFVELGARRVPPQQQDNGLGKPKFSIPKFEGGADVEEYLTWELEIEKLWRLHDYTGDRRVKLSSSEFDGYALRWWDGVTRARQEDNELPVLTWREMKAIMQARFVPTNYLRTIYDKLTLLR</sequence>
<evidence type="ECO:0000313" key="3">
    <source>
        <dbReference type="Proteomes" id="UP001231189"/>
    </source>
</evidence>
<feature type="region of interest" description="Disordered" evidence="1">
    <location>
        <begin position="33"/>
        <end position="85"/>
    </location>
</feature>
<feature type="compositionally biased region" description="Low complexity" evidence="1">
    <location>
        <begin position="61"/>
        <end position="71"/>
    </location>
</feature>
<reference evidence="2" key="1">
    <citation type="submission" date="2023-07" db="EMBL/GenBank/DDBJ databases">
        <title>A chromosome-level genome assembly of Lolium multiflorum.</title>
        <authorList>
            <person name="Chen Y."/>
            <person name="Copetti D."/>
            <person name="Kolliker R."/>
            <person name="Studer B."/>
        </authorList>
    </citation>
    <scope>NUCLEOTIDE SEQUENCE</scope>
    <source>
        <strain evidence="2">02402/16</strain>
        <tissue evidence="2">Leaf</tissue>
    </source>
</reference>
<gene>
    <name evidence="2" type="ORF">QYE76_050112</name>
</gene>
<evidence type="ECO:0000313" key="2">
    <source>
        <dbReference type="EMBL" id="KAK1661953.1"/>
    </source>
</evidence>
<keyword evidence="3" id="KW-1185">Reference proteome</keyword>
<organism evidence="2 3">
    <name type="scientific">Lolium multiflorum</name>
    <name type="common">Italian ryegrass</name>
    <name type="synonym">Lolium perenne subsp. multiflorum</name>
    <dbReference type="NCBI Taxonomy" id="4521"/>
    <lineage>
        <taxon>Eukaryota</taxon>
        <taxon>Viridiplantae</taxon>
        <taxon>Streptophyta</taxon>
        <taxon>Embryophyta</taxon>
        <taxon>Tracheophyta</taxon>
        <taxon>Spermatophyta</taxon>
        <taxon>Magnoliopsida</taxon>
        <taxon>Liliopsida</taxon>
        <taxon>Poales</taxon>
        <taxon>Poaceae</taxon>
        <taxon>BOP clade</taxon>
        <taxon>Pooideae</taxon>
        <taxon>Poodae</taxon>
        <taxon>Poeae</taxon>
        <taxon>Poeae Chloroplast Group 2 (Poeae type)</taxon>
        <taxon>Loliodinae</taxon>
        <taxon>Loliinae</taxon>
        <taxon>Lolium</taxon>
    </lineage>
</organism>